<reference evidence="6" key="1">
    <citation type="submission" date="2020-03" db="EMBL/GenBank/DDBJ databases">
        <title>Transcriptomic Profiling of the Digestive Tract of the Rat Flea, Xenopsylla cheopis, Following Blood Feeding and Infection with Yersinia pestis.</title>
        <authorList>
            <person name="Bland D.M."/>
            <person name="Martens C.A."/>
            <person name="Virtaneva K."/>
            <person name="Kanakabandi K."/>
            <person name="Long D."/>
            <person name="Rosenke R."/>
            <person name="Saturday G.A."/>
            <person name="Hoyt F.H."/>
            <person name="Bruno D.P."/>
            <person name="Ribeiro J.M.C."/>
            <person name="Hinnebusch J."/>
        </authorList>
    </citation>
    <scope>NUCLEOTIDE SEQUENCE</scope>
</reference>
<proteinExistence type="predicted"/>
<dbReference type="AlphaFoldDB" id="A0A6M2DZH7"/>
<dbReference type="GO" id="GO:0016020">
    <property type="term" value="C:membrane"/>
    <property type="evidence" value="ECO:0007669"/>
    <property type="project" value="UniProtKB-SubCell"/>
</dbReference>
<keyword evidence="4 5" id="KW-0472">Membrane</keyword>
<feature type="transmembrane region" description="Helical" evidence="5">
    <location>
        <begin position="12"/>
        <end position="31"/>
    </location>
</feature>
<dbReference type="PANTHER" id="PTHR46283">
    <property type="entry name" value="E3 UBIQUITIN-PROTEIN LIGASE MARCH5"/>
    <property type="match status" value="1"/>
</dbReference>
<evidence type="ECO:0000256" key="2">
    <source>
        <dbReference type="ARBA" id="ARBA00022692"/>
    </source>
</evidence>
<feature type="transmembrane region" description="Helical" evidence="5">
    <location>
        <begin position="83"/>
        <end position="102"/>
    </location>
</feature>
<evidence type="ECO:0000256" key="4">
    <source>
        <dbReference type="ARBA" id="ARBA00023136"/>
    </source>
</evidence>
<evidence type="ECO:0000256" key="3">
    <source>
        <dbReference type="ARBA" id="ARBA00022989"/>
    </source>
</evidence>
<protein>
    <submittedName>
        <fullName evidence="6">Putative e3 ubiquitin-protein ligase march5</fullName>
    </submittedName>
</protein>
<evidence type="ECO:0000256" key="1">
    <source>
        <dbReference type="ARBA" id="ARBA00004141"/>
    </source>
</evidence>
<keyword evidence="2 5" id="KW-0812">Transmembrane</keyword>
<dbReference type="EMBL" id="GIIL01006742">
    <property type="protein sequence ID" value="NOV50468.1"/>
    <property type="molecule type" value="Transcribed_RNA"/>
</dbReference>
<evidence type="ECO:0000313" key="6">
    <source>
        <dbReference type="EMBL" id="NOV50468.1"/>
    </source>
</evidence>
<name>A0A6M2DZH7_XENCH</name>
<evidence type="ECO:0000256" key="5">
    <source>
        <dbReference type="SAM" id="Phobius"/>
    </source>
</evidence>
<organism evidence="6">
    <name type="scientific">Xenopsylla cheopis</name>
    <name type="common">Oriental rat flea</name>
    <name type="synonym">Pulex cheopis</name>
    <dbReference type="NCBI Taxonomy" id="163159"/>
    <lineage>
        <taxon>Eukaryota</taxon>
        <taxon>Metazoa</taxon>
        <taxon>Ecdysozoa</taxon>
        <taxon>Arthropoda</taxon>
        <taxon>Hexapoda</taxon>
        <taxon>Insecta</taxon>
        <taxon>Pterygota</taxon>
        <taxon>Neoptera</taxon>
        <taxon>Endopterygota</taxon>
        <taxon>Siphonaptera</taxon>
        <taxon>Pulicidae</taxon>
        <taxon>Xenopsyllinae</taxon>
        <taxon>Xenopsylla</taxon>
    </lineage>
</organism>
<keyword evidence="3 5" id="KW-1133">Transmembrane helix</keyword>
<comment type="subcellular location">
    <subcellularLocation>
        <location evidence="1">Membrane</location>
        <topology evidence="1">Multi-pass membrane protein</topology>
    </subcellularLocation>
</comment>
<accession>A0A6M2DZH7</accession>
<sequence length="172" mass="19257">MALMELQDPLVLLVGLPAIPIGLVLGKMLRWEDSVLTFIRRKRHIVRKIPILRNILPTESDSVVNLQESDIPPLSDPVSATRVLCGALVLPTIAVLVGRVLFESIENNFQRTLLGGVAFIAFKGVLKIFHRQQLIVRKSKRKIMDYTEENVTQFGNRNQFGGLSTNNSSELL</sequence>